<evidence type="ECO:0000313" key="5">
    <source>
        <dbReference type="Proteomes" id="UP001172911"/>
    </source>
</evidence>
<keyword evidence="2" id="KW-0597">Phosphoprotein</keyword>
<dbReference type="InterPro" id="IPR015867">
    <property type="entry name" value="N-reg_PII/ATP_PRibTrfase_C"/>
</dbReference>
<dbReference type="PIRSF" id="PIRSF039144">
    <property type="entry name" value="GlnB"/>
    <property type="match status" value="1"/>
</dbReference>
<dbReference type="PRINTS" id="PR00340">
    <property type="entry name" value="PIIGLNB"/>
</dbReference>
<dbReference type="SUPFAM" id="SSF54913">
    <property type="entry name" value="GlnB-like"/>
    <property type="match status" value="1"/>
</dbReference>
<dbReference type="InterPro" id="IPR017918">
    <property type="entry name" value="N-reg_PII_CS"/>
</dbReference>
<dbReference type="Pfam" id="PF00543">
    <property type="entry name" value="P-II"/>
    <property type="match status" value="1"/>
</dbReference>
<dbReference type="PROSITE" id="PS51343">
    <property type="entry name" value="PII_GLNB_DOM"/>
    <property type="match status" value="1"/>
</dbReference>
<dbReference type="PANTHER" id="PTHR30115:SF11">
    <property type="entry name" value="NITROGEN REGULATORY PROTEIN P-II HOMOLOG"/>
    <property type="match status" value="1"/>
</dbReference>
<comment type="caution">
    <text evidence="4">The sequence shown here is derived from an EMBL/GenBank/DDBJ whole genome shotgun (WGS) entry which is preliminary data.</text>
</comment>
<sequence length="112" mass="12233">MKKIEAVIRPSKLEEVKDALSQYGIQGMTVSQVMGCGKQKGRVNVYRGQEYTINLLPKIKMEIVLADNQVDEVVELIVKTARTGEVGDGKIFVSPVDNAVRIRTNAAGSDAL</sequence>
<evidence type="ECO:0000256" key="2">
    <source>
        <dbReference type="PIRSR" id="PIRSR602187-50"/>
    </source>
</evidence>
<reference evidence="4" key="2">
    <citation type="submission" date="2023-03" db="EMBL/GenBank/DDBJ databases">
        <authorList>
            <person name="Zhang Z."/>
        </authorList>
    </citation>
    <scope>NUCLEOTIDE SEQUENCE</scope>
    <source>
        <strain evidence="4">DSA</strain>
    </source>
</reference>
<dbReference type="PANTHER" id="PTHR30115">
    <property type="entry name" value="NITROGEN REGULATORY PROTEIN P-II"/>
    <property type="match status" value="1"/>
</dbReference>
<evidence type="ECO:0000256" key="1">
    <source>
        <dbReference type="PIRSR" id="PIRSR039144-50"/>
    </source>
</evidence>
<dbReference type="InterPro" id="IPR002187">
    <property type="entry name" value="N-reg_PII"/>
</dbReference>
<dbReference type="Gene3D" id="3.30.70.120">
    <property type="match status" value="1"/>
</dbReference>
<name>A0AAW7Z7L6_9FIRM</name>
<reference evidence="4" key="1">
    <citation type="journal article" date="2023" name="J. Hazard. Mater.">
        <title>Anaerobic biodegradation of pyrene and benzo[a]pyrene by a new sulfate-reducing Desulforamulus aquiferis strain DSA.</title>
        <authorList>
            <person name="Zhang Z."/>
            <person name="Sun J."/>
            <person name="Gong X."/>
            <person name="Wang C."/>
            <person name="Wang H."/>
        </authorList>
    </citation>
    <scope>NUCLEOTIDE SEQUENCE</scope>
    <source>
        <strain evidence="4">DSA</strain>
    </source>
</reference>
<dbReference type="InterPro" id="IPR011322">
    <property type="entry name" value="N-reg_PII-like_a/b"/>
</dbReference>
<dbReference type="SMART" id="SM00938">
    <property type="entry name" value="P-II"/>
    <property type="match status" value="1"/>
</dbReference>
<proteinExistence type="inferred from homology"/>
<dbReference type="RefSeq" id="WP_304540264.1">
    <property type="nucleotide sequence ID" value="NZ_JARPTC010000001.1"/>
</dbReference>
<evidence type="ECO:0000313" key="4">
    <source>
        <dbReference type="EMBL" id="MDO7785688.1"/>
    </source>
</evidence>
<dbReference type="GO" id="GO:0006808">
    <property type="term" value="P:regulation of nitrogen utilization"/>
    <property type="evidence" value="ECO:0007669"/>
    <property type="project" value="InterPro"/>
</dbReference>
<dbReference type="GO" id="GO:0005524">
    <property type="term" value="F:ATP binding"/>
    <property type="evidence" value="ECO:0007669"/>
    <property type="project" value="TreeGrafter"/>
</dbReference>
<protein>
    <submittedName>
        <fullName evidence="4">P-II family nitrogen regulator</fullName>
    </submittedName>
</protein>
<feature type="modified residue" description="O-UMP-tyrosine" evidence="1">
    <location>
        <position position="51"/>
    </location>
</feature>
<evidence type="ECO:0000256" key="3">
    <source>
        <dbReference type="RuleBase" id="RU003936"/>
    </source>
</evidence>
<organism evidence="4 5">
    <name type="scientific">Desulforamulus aquiferis</name>
    <dbReference type="NCBI Taxonomy" id="1397668"/>
    <lineage>
        <taxon>Bacteria</taxon>
        <taxon>Bacillati</taxon>
        <taxon>Bacillota</taxon>
        <taxon>Clostridia</taxon>
        <taxon>Eubacteriales</taxon>
        <taxon>Peptococcaceae</taxon>
        <taxon>Desulforamulus</taxon>
    </lineage>
</organism>
<dbReference type="EMBL" id="JARPTC010000001">
    <property type="protein sequence ID" value="MDO7785688.1"/>
    <property type="molecule type" value="Genomic_DNA"/>
</dbReference>
<dbReference type="PROSITE" id="PS00638">
    <property type="entry name" value="PII_GLNB_CTER"/>
    <property type="match status" value="1"/>
</dbReference>
<keyword evidence="5" id="KW-1185">Reference proteome</keyword>
<comment type="similarity">
    <text evidence="3">Belongs to the P(II) protein family.</text>
</comment>
<dbReference type="AlphaFoldDB" id="A0AAW7Z7L6"/>
<dbReference type="Proteomes" id="UP001172911">
    <property type="component" value="Unassembled WGS sequence"/>
</dbReference>
<gene>
    <name evidence="4" type="ORF">P6N53_00385</name>
</gene>
<dbReference type="GO" id="GO:0030234">
    <property type="term" value="F:enzyme regulator activity"/>
    <property type="evidence" value="ECO:0007669"/>
    <property type="project" value="InterPro"/>
</dbReference>
<dbReference type="GO" id="GO:0005829">
    <property type="term" value="C:cytosol"/>
    <property type="evidence" value="ECO:0007669"/>
    <property type="project" value="TreeGrafter"/>
</dbReference>
<accession>A0AAW7Z7L6</accession>